<gene>
    <name evidence="3" type="ORF">g.16436</name>
</gene>
<dbReference type="OrthoDB" id="10255969at2759"/>
<feature type="non-terminal residue" evidence="3">
    <location>
        <position position="247"/>
    </location>
</feature>
<protein>
    <recommendedName>
        <fullName evidence="2">ABCA1-4-like C-terminal R2 regulatory domain-containing protein</fullName>
    </recommendedName>
</protein>
<reference evidence="3" key="1">
    <citation type="submission" date="2015-09" db="EMBL/GenBank/DDBJ databases">
        <title>De novo assembly of Pectinophora gossypiella (Pink Bollworm) gut transcriptome.</title>
        <authorList>
            <person name="Tassone E.E."/>
        </authorList>
    </citation>
    <scope>NUCLEOTIDE SEQUENCE</scope>
</reference>
<accession>A0A1E1WPG0</accession>
<evidence type="ECO:0000256" key="1">
    <source>
        <dbReference type="SAM" id="Phobius"/>
    </source>
</evidence>
<evidence type="ECO:0000313" key="3">
    <source>
        <dbReference type="EMBL" id="JAT88726.1"/>
    </source>
</evidence>
<feature type="transmembrane region" description="Helical" evidence="1">
    <location>
        <begin position="132"/>
        <end position="153"/>
    </location>
</feature>
<dbReference type="EMBL" id="GDQN01002328">
    <property type="protein sequence ID" value="JAT88726.1"/>
    <property type="molecule type" value="Transcribed_RNA"/>
</dbReference>
<organism evidence="3">
    <name type="scientific">Pectinophora gossypiella</name>
    <name type="common">Cotton pink bollworm</name>
    <name type="synonym">Depressaria gossypiella</name>
    <dbReference type="NCBI Taxonomy" id="13191"/>
    <lineage>
        <taxon>Eukaryota</taxon>
        <taxon>Metazoa</taxon>
        <taxon>Ecdysozoa</taxon>
        <taxon>Arthropoda</taxon>
        <taxon>Hexapoda</taxon>
        <taxon>Insecta</taxon>
        <taxon>Pterygota</taxon>
        <taxon>Neoptera</taxon>
        <taxon>Endopterygota</taxon>
        <taxon>Lepidoptera</taxon>
        <taxon>Glossata</taxon>
        <taxon>Ditrysia</taxon>
        <taxon>Gelechioidea</taxon>
        <taxon>Gelechiidae</taxon>
        <taxon>Apatetrinae</taxon>
        <taxon>Pectinophora</taxon>
    </lineage>
</organism>
<keyword evidence="1" id="KW-0812">Transmembrane</keyword>
<dbReference type="InterPro" id="IPR056264">
    <property type="entry name" value="R2_ABCA1-4-like"/>
</dbReference>
<feature type="non-terminal residue" evidence="3">
    <location>
        <position position="1"/>
    </location>
</feature>
<dbReference type="AlphaFoldDB" id="A0A1E1WPG0"/>
<sequence length="247" mass="28191">RLSLTTIGQPKTEDITKTVTAVVPGATMKEHSLNAISYNLPSSDSNKFPELFTKLEEKRSELGIDSIGVGVSTLEEVFVKLCSDVTTNFAQDRTDSAAPERTYKRLVGFPLYFRQMFVLIRRFFKYLWRKKVTFVIFQIMLPICLIFMFTYTVTQKDAPKTKNNARAMDLDLYSAMPQRRVLFKVDNVPTLRTLSDTYDEVAFEPTPNVEQAIIQIGEESLAEYGKYLVGVELNETDAKVMYTTTVR</sequence>
<proteinExistence type="predicted"/>
<dbReference type="Pfam" id="PF23321">
    <property type="entry name" value="R1_ABCA1"/>
    <property type="match status" value="1"/>
</dbReference>
<evidence type="ECO:0000259" key="2">
    <source>
        <dbReference type="Pfam" id="PF23321"/>
    </source>
</evidence>
<feature type="domain" description="ABCA1-4-like C-terminal R2 regulatory" evidence="2">
    <location>
        <begin position="9"/>
        <end position="65"/>
    </location>
</feature>
<keyword evidence="1" id="KW-1133">Transmembrane helix</keyword>
<name>A0A1E1WPG0_PECGO</name>
<keyword evidence="1" id="KW-0472">Membrane</keyword>